<accession>V7AJE7</accession>
<feature type="domain" description="R13L1/DRL21-like LRR repeat region" evidence="9">
    <location>
        <begin position="663"/>
        <end position="776"/>
    </location>
</feature>
<dbReference type="InterPro" id="IPR041118">
    <property type="entry name" value="Rx_N"/>
</dbReference>
<evidence type="ECO:0000313" key="10">
    <source>
        <dbReference type="EMBL" id="ESW05707.1"/>
    </source>
</evidence>
<evidence type="ECO:0000259" key="6">
    <source>
        <dbReference type="Pfam" id="PF00931"/>
    </source>
</evidence>
<evidence type="ECO:0000259" key="8">
    <source>
        <dbReference type="Pfam" id="PF23559"/>
    </source>
</evidence>
<keyword evidence="5" id="KW-0067">ATP-binding</keyword>
<evidence type="ECO:0000313" key="11">
    <source>
        <dbReference type="Proteomes" id="UP000000226"/>
    </source>
</evidence>
<gene>
    <name evidence="10" type="ORF">PHAVU_011G202600g</name>
</gene>
<reference evidence="11" key="1">
    <citation type="journal article" date="2014" name="Nat. Genet.">
        <title>A reference genome for common bean and genome-wide analysis of dual domestications.</title>
        <authorList>
            <person name="Schmutz J."/>
            <person name="McClean P.E."/>
            <person name="Mamidi S."/>
            <person name="Wu G.A."/>
            <person name="Cannon S.B."/>
            <person name="Grimwood J."/>
            <person name="Jenkins J."/>
            <person name="Shu S."/>
            <person name="Song Q."/>
            <person name="Chavarro C."/>
            <person name="Torres-Torres M."/>
            <person name="Geffroy V."/>
            <person name="Moghaddam S.M."/>
            <person name="Gao D."/>
            <person name="Abernathy B."/>
            <person name="Barry K."/>
            <person name="Blair M."/>
            <person name="Brick M.A."/>
            <person name="Chovatia M."/>
            <person name="Gepts P."/>
            <person name="Goodstein D.M."/>
            <person name="Gonzales M."/>
            <person name="Hellsten U."/>
            <person name="Hyten D.L."/>
            <person name="Jia G."/>
            <person name="Kelly J.D."/>
            <person name="Kudrna D."/>
            <person name="Lee R."/>
            <person name="Richard M.M."/>
            <person name="Miklas P.N."/>
            <person name="Osorno J.M."/>
            <person name="Rodrigues J."/>
            <person name="Thareau V."/>
            <person name="Urrea C.A."/>
            <person name="Wang M."/>
            <person name="Yu Y."/>
            <person name="Zhang M."/>
            <person name="Wing R.A."/>
            <person name="Cregan P.B."/>
            <person name="Rokhsar D.S."/>
            <person name="Jackson S.A."/>
        </authorList>
    </citation>
    <scope>NUCLEOTIDE SEQUENCE [LARGE SCALE GENOMIC DNA]</scope>
    <source>
        <strain evidence="11">cv. G19833</strain>
    </source>
</reference>
<dbReference type="Gene3D" id="1.20.5.4130">
    <property type="match status" value="1"/>
</dbReference>
<dbReference type="PRINTS" id="PR00364">
    <property type="entry name" value="DISEASERSIST"/>
</dbReference>
<organism evidence="10 11">
    <name type="scientific">Phaseolus vulgaris</name>
    <name type="common">Kidney bean</name>
    <name type="synonym">French bean</name>
    <dbReference type="NCBI Taxonomy" id="3885"/>
    <lineage>
        <taxon>Eukaryota</taxon>
        <taxon>Viridiplantae</taxon>
        <taxon>Streptophyta</taxon>
        <taxon>Embryophyta</taxon>
        <taxon>Tracheophyta</taxon>
        <taxon>Spermatophyta</taxon>
        <taxon>Magnoliopsida</taxon>
        <taxon>eudicotyledons</taxon>
        <taxon>Gunneridae</taxon>
        <taxon>Pentapetalae</taxon>
        <taxon>rosids</taxon>
        <taxon>fabids</taxon>
        <taxon>Fabales</taxon>
        <taxon>Fabaceae</taxon>
        <taxon>Papilionoideae</taxon>
        <taxon>50 kb inversion clade</taxon>
        <taxon>NPAAA clade</taxon>
        <taxon>indigoferoid/millettioid clade</taxon>
        <taxon>Phaseoleae</taxon>
        <taxon>Phaseolus</taxon>
    </lineage>
</organism>
<dbReference type="InterPro" id="IPR002182">
    <property type="entry name" value="NB-ARC"/>
</dbReference>
<dbReference type="GO" id="GO:0006952">
    <property type="term" value="P:defense response"/>
    <property type="evidence" value="ECO:0007669"/>
    <property type="project" value="UniProtKB-KW"/>
</dbReference>
<feature type="domain" description="NB-ARC" evidence="6">
    <location>
        <begin position="209"/>
        <end position="331"/>
    </location>
</feature>
<evidence type="ECO:0000256" key="5">
    <source>
        <dbReference type="ARBA" id="ARBA00022840"/>
    </source>
</evidence>
<evidence type="ECO:0000259" key="9">
    <source>
        <dbReference type="Pfam" id="PF25019"/>
    </source>
</evidence>
<name>V7AJE7_PHAVU</name>
<sequence>MAAEFITNALVSTFVETTIDNLISRFRDIFRGKKANKKQLSILKLKLLAVDVVADDAEQKQFTDPRVRDWLLTAKDVMFDSEDLLDEIDCALSKSQVEAQSQSAANKVLNSLKSSFVSFFENEIESRMKKIIEDLEDLENRSHVLGLKKTDDVGVRSGSGSKLSSTYLPNESDIYGRENDKNFVFNWLTSDTHNNLSILSIVGMGGVIKFDLRAWICVSDEFDVFKVSRAILEHVTTSTDDSRDIEMVHRRLKEKLTGKKFFLVLDDVWNENQSKWEEVRKPLVLGAQGSKILVTTRSKEVASTMWSEEYSLQQLQEDDCWKLFAKHAFRGDHTQPNQECREIGMNIVKKCKGLPLALKTMGSMLYSKLSVSEWQTVFQSEIWEFSKERCDIIPALALSYIHLPSHLKFQKKDLIELWMTENFAHCHQHSRTSEEVCQQYFNDLLSRSFFQQSKQSGENEELFAMHDLLNDLAKYVGGDIYFRCEVYQRKKIQKLTRHFSVELGYCQHFDGFGTLCNTKRLRTFMPKCLSLSCFWRWDFKMSIHELFSKFKFLRILSLSGSDLHELPESVVNLEYLRSLDLSYTAIKILTEKICSLSHLQILKLNYCEDLDELPSNLYLLTNLFRLEFIETKVRKMPPHLGKLKNLKVVMSSFIVGQSRELGIQKLGEINLDGSLSIWNLRNILNFVDALEADLKNKTHLVALTLEWEEDVIENLGPSKNLKELSICRYGGKRFPNWLLENSLWNMVSLMLFECESCESLPPLGLLPFLKVLEIIKLDGIVSINGDFHGNNSSSFKSLETLNFSLMSQWEKWECQDVIGAFPRLRHLSISSCPRLIRQLPEQLISLERLEIEDCRQLEVSAPRLTMKTPLLEIVGSSNTFENLEIDSPNDDCVSLQSFPLDLFPAIRTLDFTCEGFPSLPGSMHMQLPSLRELCIEDYPRLESFLEVLELFPGGGFPSNLKELKIINCSRLVGSLKGTFTDNSSLETLQIAELDAECFSGEGLLPLSLTSLAIIRCPNLEKLKGLHQLSSLQKLCLQDCLNLQRLPEEGLPKSISELSIHGCPLLIPRCQKEGDEDWEKIAHIKNVYIWQ</sequence>
<dbReference type="Gene3D" id="1.10.10.10">
    <property type="entry name" value="Winged helix-like DNA-binding domain superfamily/Winged helix DNA-binding domain"/>
    <property type="match status" value="1"/>
</dbReference>
<dbReference type="Pfam" id="PF00931">
    <property type="entry name" value="NB-ARC"/>
    <property type="match status" value="1"/>
</dbReference>
<evidence type="ECO:0000256" key="4">
    <source>
        <dbReference type="ARBA" id="ARBA00022821"/>
    </source>
</evidence>
<keyword evidence="3" id="KW-0547">Nucleotide-binding</keyword>
<dbReference type="InterPro" id="IPR036388">
    <property type="entry name" value="WH-like_DNA-bd_sf"/>
</dbReference>
<dbReference type="InterPro" id="IPR042197">
    <property type="entry name" value="Apaf_helical"/>
</dbReference>
<dbReference type="Gene3D" id="1.10.8.430">
    <property type="entry name" value="Helical domain of apoptotic protease-activating factors"/>
    <property type="match status" value="1"/>
</dbReference>
<evidence type="ECO:0000259" key="7">
    <source>
        <dbReference type="Pfam" id="PF18052"/>
    </source>
</evidence>
<dbReference type="Gene3D" id="3.80.10.10">
    <property type="entry name" value="Ribonuclease Inhibitor"/>
    <property type="match status" value="2"/>
</dbReference>
<keyword evidence="1" id="KW-0433">Leucine-rich repeat</keyword>
<keyword evidence="2" id="KW-0677">Repeat</keyword>
<dbReference type="PANTHER" id="PTHR36766">
    <property type="entry name" value="PLANT BROAD-SPECTRUM MILDEW RESISTANCE PROTEIN RPW8"/>
    <property type="match status" value="1"/>
</dbReference>
<dbReference type="Pfam" id="PF23559">
    <property type="entry name" value="WHD_DRP"/>
    <property type="match status" value="1"/>
</dbReference>
<dbReference type="Gramene" id="ESW05707">
    <property type="protein sequence ID" value="ESW05707"/>
    <property type="gene ID" value="PHAVU_011G202600g"/>
</dbReference>
<proteinExistence type="predicted"/>
<dbReference type="AlphaFoldDB" id="V7AJE7"/>
<dbReference type="OMA" id="NELHIEC"/>
<dbReference type="Pfam" id="PF25019">
    <property type="entry name" value="LRR_R13L1-DRL21"/>
    <property type="match status" value="1"/>
</dbReference>
<evidence type="ECO:0000256" key="1">
    <source>
        <dbReference type="ARBA" id="ARBA00022614"/>
    </source>
</evidence>
<keyword evidence="11" id="KW-1185">Reference proteome</keyword>
<dbReference type="SUPFAM" id="SSF52540">
    <property type="entry name" value="P-loop containing nucleoside triphosphate hydrolases"/>
    <property type="match status" value="1"/>
</dbReference>
<dbReference type="InterPro" id="IPR058922">
    <property type="entry name" value="WHD_DRP"/>
</dbReference>
<dbReference type="OrthoDB" id="1733640at2759"/>
<dbReference type="GO" id="GO:0051707">
    <property type="term" value="P:response to other organism"/>
    <property type="evidence" value="ECO:0007669"/>
    <property type="project" value="UniProtKB-ARBA"/>
</dbReference>
<dbReference type="PANTHER" id="PTHR36766:SF40">
    <property type="entry name" value="DISEASE RESISTANCE PROTEIN RGA3"/>
    <property type="match status" value="1"/>
</dbReference>
<evidence type="ECO:0000256" key="3">
    <source>
        <dbReference type="ARBA" id="ARBA00022741"/>
    </source>
</evidence>
<dbReference type="Pfam" id="PF18052">
    <property type="entry name" value="Rx_N"/>
    <property type="match status" value="1"/>
</dbReference>
<dbReference type="Gene3D" id="3.40.50.300">
    <property type="entry name" value="P-loop containing nucleotide triphosphate hydrolases"/>
    <property type="match status" value="1"/>
</dbReference>
<evidence type="ECO:0000256" key="2">
    <source>
        <dbReference type="ARBA" id="ARBA00022737"/>
    </source>
</evidence>
<dbReference type="EMBL" id="CM002298">
    <property type="protein sequence ID" value="ESW05707.1"/>
    <property type="molecule type" value="Genomic_DNA"/>
</dbReference>
<dbReference type="Proteomes" id="UP000000226">
    <property type="component" value="Chromosome 11"/>
</dbReference>
<dbReference type="GO" id="GO:0005524">
    <property type="term" value="F:ATP binding"/>
    <property type="evidence" value="ECO:0007669"/>
    <property type="project" value="UniProtKB-KW"/>
</dbReference>
<dbReference type="InterPro" id="IPR056789">
    <property type="entry name" value="LRR_R13L1-DRL21"/>
</dbReference>
<dbReference type="InterPro" id="IPR027417">
    <property type="entry name" value="P-loop_NTPase"/>
</dbReference>
<protein>
    <recommendedName>
        <fullName evidence="12">NB-ARC domain-containing protein</fullName>
    </recommendedName>
</protein>
<feature type="domain" description="Disease resistance N-terminal" evidence="7">
    <location>
        <begin position="14"/>
        <end position="102"/>
    </location>
</feature>
<evidence type="ECO:0008006" key="12">
    <source>
        <dbReference type="Google" id="ProtNLM"/>
    </source>
</evidence>
<dbReference type="eggNOG" id="KOG4658">
    <property type="taxonomic scope" value="Eukaryota"/>
</dbReference>
<dbReference type="InterPro" id="IPR032675">
    <property type="entry name" value="LRR_dom_sf"/>
</dbReference>
<dbReference type="SUPFAM" id="SSF52058">
    <property type="entry name" value="L domain-like"/>
    <property type="match status" value="2"/>
</dbReference>
<keyword evidence="4" id="KW-0611">Plant defense</keyword>
<feature type="domain" description="Disease resistance protein winged helix" evidence="8">
    <location>
        <begin position="404"/>
        <end position="473"/>
    </location>
</feature>
<dbReference type="GO" id="GO:0043531">
    <property type="term" value="F:ADP binding"/>
    <property type="evidence" value="ECO:0007669"/>
    <property type="project" value="InterPro"/>
</dbReference>